<dbReference type="AlphaFoldDB" id="V4J2Z3"/>
<feature type="transmembrane region" description="Helical" evidence="1">
    <location>
        <begin position="471"/>
        <end position="491"/>
    </location>
</feature>
<dbReference type="Proteomes" id="UP000017840">
    <property type="component" value="Unassembled WGS sequence"/>
</dbReference>
<reference evidence="2 3" key="1">
    <citation type="journal article" date="2013" name="Genome Announc.">
        <title>Draft Genome Sequence of 'Candidatus Halobonum tyrrellensis' Strain G22, Isolated from the Hypersaline Waters of Lake Tyrrell, Australia.</title>
        <authorList>
            <person name="Ugalde J.A."/>
            <person name="Narasingarao P."/>
            <person name="Kuo S."/>
            <person name="Podell S."/>
            <person name="Allen E.E."/>
        </authorList>
    </citation>
    <scope>NUCLEOTIDE SEQUENCE [LARGE SCALE GENOMIC DNA]</scope>
    <source>
        <strain evidence="2 3">G22</strain>
    </source>
</reference>
<keyword evidence="1" id="KW-0472">Membrane</keyword>
<accession>V4J2Z3</accession>
<feature type="transmembrane region" description="Helical" evidence="1">
    <location>
        <begin position="60"/>
        <end position="79"/>
    </location>
</feature>
<organism evidence="2 3">
    <name type="scientific">Candidatus Halobonum tyrrellensis G22</name>
    <dbReference type="NCBI Taxonomy" id="1324957"/>
    <lineage>
        <taxon>Archaea</taxon>
        <taxon>Methanobacteriati</taxon>
        <taxon>Methanobacteriota</taxon>
        <taxon>Stenosarchaea group</taxon>
        <taxon>Halobacteria</taxon>
        <taxon>Halobacteriales</taxon>
        <taxon>Haloferacaceae</taxon>
        <taxon>Candidatus Halobonum</taxon>
    </lineage>
</organism>
<feature type="transmembrane region" description="Helical" evidence="1">
    <location>
        <begin position="205"/>
        <end position="224"/>
    </location>
</feature>
<sequence>MLVPTLLVTGFAFLFAPEVRGADLDVSMNATIRGFVAMFWFFAVFMLAQRTTAAHSEPVAESFALTTVSARTAVVGGIIAESLRVFSYALPIGLLGTLGTAYAFNSVVSLLLIPLIGGLYVVSAVVAGRVVGYVAAWLVARVPFFARHETALGVIIVALFFGVYFLFQMPMLPISLSTALLGVVPLGWVADLLVIGTPIEWSVTYATGGLIAAVAVVVGGGWFAERIATSLWFDEPVDVSTDSDERKSVRAEGRGALAGAISPLGVPVVTGPTRTVAEWALLRARREPQRLNFLLIPVFGIGSAVVNLVLQGDGSVAVVGPAVAVAGGWIASAAFGLNPLGDEGSVLPITLTTVSGRAFVRGLITPSLLFLPVVATVTLGAAIGGGYAWLPAVGVALASCFLSIVGAVVAPLIGMRFPRFSAIRIGNSDEVRPPGLLAGILHVLLVWVPGVALVGLIAAPQLVQLAVSGAGYVPGFAISLVASGGGLADLAELLSDGGAAIQAIPLATFRLGFGGLLIGGGVLVAWSAYRRAVHQFDAYEPY</sequence>
<name>V4J2Z3_9EURY</name>
<feature type="transmembrane region" description="Helical" evidence="1">
    <location>
        <begin position="503"/>
        <end position="529"/>
    </location>
</feature>
<feature type="transmembrane region" description="Helical" evidence="1">
    <location>
        <begin position="85"/>
        <end position="104"/>
    </location>
</feature>
<feature type="transmembrane region" description="Helical" evidence="1">
    <location>
        <begin position="179"/>
        <end position="199"/>
    </location>
</feature>
<keyword evidence="1" id="KW-0812">Transmembrane</keyword>
<evidence type="ECO:0000313" key="2">
    <source>
        <dbReference type="EMBL" id="ESP89767.1"/>
    </source>
</evidence>
<feature type="transmembrane region" description="Helical" evidence="1">
    <location>
        <begin position="291"/>
        <end position="310"/>
    </location>
</feature>
<protein>
    <submittedName>
        <fullName evidence="2">Uncharacterized protein</fullName>
    </submittedName>
</protein>
<comment type="caution">
    <text evidence="2">The sequence shown here is derived from an EMBL/GenBank/DDBJ whole genome shotgun (WGS) entry which is preliminary data.</text>
</comment>
<feature type="transmembrane region" description="Helical" evidence="1">
    <location>
        <begin position="316"/>
        <end position="337"/>
    </location>
</feature>
<feature type="transmembrane region" description="Helical" evidence="1">
    <location>
        <begin position="31"/>
        <end position="48"/>
    </location>
</feature>
<feature type="transmembrane region" description="Helical" evidence="1">
    <location>
        <begin position="111"/>
        <end position="138"/>
    </location>
</feature>
<dbReference type="STRING" id="1324957.K933_02251"/>
<feature type="transmembrane region" description="Helical" evidence="1">
    <location>
        <begin position="389"/>
        <end position="414"/>
    </location>
</feature>
<evidence type="ECO:0000256" key="1">
    <source>
        <dbReference type="SAM" id="Phobius"/>
    </source>
</evidence>
<feature type="transmembrane region" description="Helical" evidence="1">
    <location>
        <begin position="435"/>
        <end position="459"/>
    </location>
</feature>
<evidence type="ECO:0000313" key="3">
    <source>
        <dbReference type="Proteomes" id="UP000017840"/>
    </source>
</evidence>
<proteinExistence type="predicted"/>
<gene>
    <name evidence="2" type="ORF">K933_02251</name>
</gene>
<keyword evidence="1" id="KW-1133">Transmembrane helix</keyword>
<feature type="transmembrane region" description="Helical" evidence="1">
    <location>
        <begin position="150"/>
        <end position="167"/>
    </location>
</feature>
<keyword evidence="3" id="KW-1185">Reference proteome</keyword>
<feature type="transmembrane region" description="Helical" evidence="1">
    <location>
        <begin position="358"/>
        <end position="383"/>
    </location>
</feature>
<dbReference type="EMBL" id="ASGZ01000005">
    <property type="protein sequence ID" value="ESP89767.1"/>
    <property type="molecule type" value="Genomic_DNA"/>
</dbReference>
<dbReference type="eggNOG" id="arCOG06311">
    <property type="taxonomic scope" value="Archaea"/>
</dbReference>